<name>A0A059Y284_9BACT</name>
<proteinExistence type="predicted"/>
<protein>
    <submittedName>
        <fullName evidence="1">Uncharacterized protein</fullName>
    </submittedName>
</protein>
<dbReference type="HOGENOM" id="CLU_420228_0_0_0"/>
<reference evidence="2" key="1">
    <citation type="submission" date="2014-02" db="EMBL/GenBank/DDBJ databases">
        <title>Complete genome sequence and comparative genomic analysis of the nitrogen-fixing bacterium Leptospirillum ferriphilum YSK.</title>
        <authorList>
            <person name="Guo X."/>
            <person name="Yin H."/>
            <person name="Liang Y."/>
            <person name="Hu Q."/>
            <person name="Ma L."/>
            <person name="Xiao Y."/>
            <person name="Zhang X."/>
            <person name="Qiu G."/>
            <person name="Liu X."/>
        </authorList>
    </citation>
    <scope>NUCLEOTIDE SEQUENCE [LARGE SCALE GENOMIC DNA]</scope>
    <source>
        <strain evidence="2">YSK</strain>
    </source>
</reference>
<reference evidence="1 2" key="2">
    <citation type="journal article" date="2015" name="Biomed. Res. Int.">
        <title>Effects of Arsenite Resistance on the Growth and Functional Gene Expression of Leptospirillum ferriphilum and Acidithiobacillus thiooxidans in Pure Culture and Coculture.</title>
        <authorList>
            <person name="Jiang H."/>
            <person name="Liang Y."/>
            <person name="Yin H."/>
            <person name="Xiao Y."/>
            <person name="Guo X."/>
            <person name="Xu Y."/>
            <person name="Hu Q."/>
            <person name="Liu H."/>
            <person name="Liu X."/>
        </authorList>
    </citation>
    <scope>NUCLEOTIDE SEQUENCE [LARGE SCALE GENOMIC DNA]</scope>
    <source>
        <strain evidence="1 2">YSK</strain>
    </source>
</reference>
<dbReference type="AlphaFoldDB" id="A0A059Y284"/>
<dbReference type="KEGG" id="lfp:Y981_05525"/>
<gene>
    <name evidence="1" type="ORF">Y981_05525</name>
</gene>
<evidence type="ECO:0000313" key="2">
    <source>
        <dbReference type="Proteomes" id="UP000027059"/>
    </source>
</evidence>
<sequence>MMDPRFDTRPDSYLERLRTVEQKAREFLNGSKETVEFVQELSDWWNLLKKKKRKEPSRLGRLSENETPTKHLKKGPPEILAVLHRVCTVGASEEAWEDVAASLLLGRALGCSIVSRPSLKTFAQAAFFLEINHLARENFLAVFQEKLTSAEPLKNRWVRLLQKENEPLDCFINQGVPFETLKEKTKEQNLLSNLDPFSCWNEQFRPCNIPVLLEMKLDLLSILDVPTFINFIERLPLHEIIKTILLEPRVSRDQDLIQKMIANASPAYGPDNKWTKKVISIFLPQLIMQYAVKLKNSIRYSSQQLTGFEQTTALNSVELNAFCKEEMPNWFRKVFGEFLKREDGEFIIKQFSVYLVSTQLNSNEFTDPENPSLIAMNIIEELLRESKIGVNWLPEEWKGKDHETSALLTYCVLDSKDPKRQWDWYVDLLKRRNENTSLGISPFSQFPDWIGNLIGYRLVLLPEPLEAFKDAWRSLFPERLSARFRIEHDSLSASLHLLEIGKGALRCLVSNVETHPEGFSLTKEFWIFLYHCYESLYLGYSFQMSQPILRAFITLFAYVPLVFKADWKEAILQAEGILRLDAGFGAYAFKAISQNGVNITYLSEAVSEIFGGVGEFVNNLEILKRSGFKLYPEFFSYDQLISEWDSVRSRMG</sequence>
<dbReference type="EMBL" id="CP007243">
    <property type="protein sequence ID" value="AIA31676.1"/>
    <property type="molecule type" value="Genomic_DNA"/>
</dbReference>
<evidence type="ECO:0000313" key="1">
    <source>
        <dbReference type="EMBL" id="AIA31676.1"/>
    </source>
</evidence>
<keyword evidence="2" id="KW-1185">Reference proteome</keyword>
<accession>A0A059Y284</accession>
<dbReference type="Proteomes" id="UP000027059">
    <property type="component" value="Chromosome"/>
</dbReference>
<organism evidence="1 2">
    <name type="scientific">Leptospirillum ferriphilum YSK</name>
    <dbReference type="NCBI Taxonomy" id="1441628"/>
    <lineage>
        <taxon>Bacteria</taxon>
        <taxon>Pseudomonadati</taxon>
        <taxon>Nitrospirota</taxon>
        <taxon>Nitrospiria</taxon>
        <taxon>Nitrospirales</taxon>
        <taxon>Nitrospiraceae</taxon>
        <taxon>Leptospirillum</taxon>
    </lineage>
</organism>
<dbReference type="OrthoDB" id="9807212at2"/>